<accession>A0A7J6N2Q2</accession>
<dbReference type="InterPro" id="IPR011050">
    <property type="entry name" value="Pectin_lyase_fold/virulence"/>
</dbReference>
<evidence type="ECO:0000259" key="3">
    <source>
        <dbReference type="Pfam" id="PF13229"/>
    </source>
</evidence>
<dbReference type="SUPFAM" id="SSF51126">
    <property type="entry name" value="Pectin lyase-like"/>
    <property type="match status" value="1"/>
</dbReference>
<dbReference type="EMBL" id="JAAPAO010000006">
    <property type="protein sequence ID" value="KAF4677867.1"/>
    <property type="molecule type" value="Genomic_DNA"/>
</dbReference>
<feature type="transmembrane region" description="Helical" evidence="2">
    <location>
        <begin position="6"/>
        <end position="28"/>
    </location>
</feature>
<sequence>MPLAGRSAVSVAVVTGVLTAITLAVLAMKRRSRAIHASLVEKLSVDGTTLISRVLDCLAIALFDELWSPSVECWLVSKEVESRALPQGKVDESTTLSVAERFPSIRDRLLSRQAKVLGDFRITERSLEQAESWWKREAEENNIAAKAVVEKFTTIERMLAQGPNQLVQPPECLFEQANLEYGDVEAVSKAIGEYHTHLPTLEGFDTKCPPRLEDFEALLQKKQEPLPLTLRAKISTLVNSGNKNIEEDLRKLFATSSTSSVRRRMRVHVEERKVPPPTDTRIPVQVPEVVNVDMEGTHMATSIAVSATDTAEIVLSKGFQALADIITEQHSELVKCGLLSGGDAFSLRAYKDRIEDISPSAAKACIETAVKQLSEIQPLLREYCMLVRANPAYLGARDVVPSRFSGEKHQVNDGKEEQDNIAHNTQSATEWIPVLGMHPLTAHSLHSLLISMATDPLSLRQYIKQLICIDRQAQLGEHPDPSTSTTIVLRCDGQLLVKPTIEYIAYATFNQPTDTLESLLHEHDTTNTGIAITLTRSPQNHLPDGPSESAVVIRHAGGKQVFVIKGRNIAVKLVNLDIRSRKGLTSHEDEDGKPLRRRSLTGPDEMRGCISCFTGHGISASHVSRLKIGKSIVQNCSMVAIRAEHDAAVYISSTTIQQCGEGMFGLVKATIEVQNTVLRHLAGPALSVMGAAVARGECINASDCCEETNGIGAAIMAREASKLVLTSVEVLSNRASGIHVVDHARCRIRHSRIESNAKSGIVVSGSVSDGSEGINGNEERSMLLDTIIHQNGSCGIELLHCIEVDIARCSVSGHGRRNVVSHDPSSRLVNMDTRDAAQNKPYQHLATYDHSHQGRASIDSSVKFNTTPEGPTGHPQVSRRDSKSISSRLFGVFKKKT</sequence>
<feature type="domain" description="Right handed beta helix" evidence="3">
    <location>
        <begin position="617"/>
        <end position="766"/>
    </location>
</feature>
<keyword evidence="5" id="KW-1185">Reference proteome</keyword>
<keyword evidence="2" id="KW-0472">Membrane</keyword>
<feature type="region of interest" description="Disordered" evidence="1">
    <location>
        <begin position="861"/>
        <end position="884"/>
    </location>
</feature>
<dbReference type="OrthoDB" id="443984at2759"/>
<comment type="caution">
    <text evidence="4">The sequence shown here is derived from an EMBL/GenBank/DDBJ whole genome shotgun (WGS) entry which is preliminary data.</text>
</comment>
<gene>
    <name evidence="4" type="ORF">FOL47_008932</name>
</gene>
<evidence type="ECO:0000313" key="4">
    <source>
        <dbReference type="EMBL" id="KAF4677867.1"/>
    </source>
</evidence>
<keyword evidence="2" id="KW-1133">Transmembrane helix</keyword>
<evidence type="ECO:0000313" key="5">
    <source>
        <dbReference type="Proteomes" id="UP000591131"/>
    </source>
</evidence>
<dbReference type="AlphaFoldDB" id="A0A7J6N2Q2"/>
<dbReference type="InterPro" id="IPR012334">
    <property type="entry name" value="Pectin_lyas_fold"/>
</dbReference>
<keyword evidence="2" id="KW-0812">Transmembrane</keyword>
<evidence type="ECO:0000256" key="2">
    <source>
        <dbReference type="SAM" id="Phobius"/>
    </source>
</evidence>
<evidence type="ECO:0000256" key="1">
    <source>
        <dbReference type="SAM" id="MobiDB-lite"/>
    </source>
</evidence>
<proteinExistence type="predicted"/>
<dbReference type="Gene3D" id="2.160.20.10">
    <property type="entry name" value="Single-stranded right-handed beta-helix, Pectin lyase-like"/>
    <property type="match status" value="1"/>
</dbReference>
<dbReference type="InterPro" id="IPR039448">
    <property type="entry name" value="Beta_helix"/>
</dbReference>
<protein>
    <recommendedName>
        <fullName evidence="3">Right handed beta helix domain-containing protein</fullName>
    </recommendedName>
</protein>
<name>A0A7J6N2Q2_PERCH</name>
<dbReference type="Proteomes" id="UP000591131">
    <property type="component" value="Unassembled WGS sequence"/>
</dbReference>
<organism evidence="4 5">
    <name type="scientific">Perkinsus chesapeaki</name>
    <name type="common">Clam parasite</name>
    <name type="synonym">Perkinsus andrewsi</name>
    <dbReference type="NCBI Taxonomy" id="330153"/>
    <lineage>
        <taxon>Eukaryota</taxon>
        <taxon>Sar</taxon>
        <taxon>Alveolata</taxon>
        <taxon>Perkinsozoa</taxon>
        <taxon>Perkinsea</taxon>
        <taxon>Perkinsida</taxon>
        <taxon>Perkinsidae</taxon>
        <taxon>Perkinsus</taxon>
    </lineage>
</organism>
<reference evidence="4 5" key="1">
    <citation type="submission" date="2020-04" db="EMBL/GenBank/DDBJ databases">
        <title>Perkinsus chesapeaki whole genome sequence.</title>
        <authorList>
            <person name="Bogema D.R."/>
        </authorList>
    </citation>
    <scope>NUCLEOTIDE SEQUENCE [LARGE SCALE GENOMIC DNA]</scope>
    <source>
        <strain evidence="4">ATCC PRA-425</strain>
    </source>
</reference>
<dbReference type="Pfam" id="PF13229">
    <property type="entry name" value="Beta_helix"/>
    <property type="match status" value="1"/>
</dbReference>